<evidence type="ECO:0000313" key="2">
    <source>
        <dbReference type="Proteomes" id="UP000194218"/>
    </source>
</evidence>
<accession>A0A1W7D3S2</accession>
<name>A0A1W7D3S2_9ACTN</name>
<protein>
    <submittedName>
        <fullName evidence="1">Sporulation protein</fullName>
    </submittedName>
</protein>
<dbReference type="InterPro" id="IPR009776">
    <property type="entry name" value="Spore_0_M"/>
</dbReference>
<dbReference type="PANTHER" id="PTHR40053:SF1">
    <property type="entry name" value="SPORULATION-CONTROL PROTEIN SPO0M"/>
    <property type="match status" value="1"/>
</dbReference>
<reference evidence="1 2" key="1">
    <citation type="submission" date="2017-05" db="EMBL/GenBank/DDBJ databases">
        <title>Complete genome sequence of Streptomyces sp. SCSIO 03032 revealed the diverse biosynthetic pathways for its bioactive secondary metabolites.</title>
        <authorList>
            <person name="Ma L."/>
            <person name="Zhu Y."/>
            <person name="Zhang W."/>
            <person name="Zhang G."/>
            <person name="Tian X."/>
            <person name="Zhang S."/>
            <person name="Zhang C."/>
        </authorList>
    </citation>
    <scope>NUCLEOTIDE SEQUENCE [LARGE SCALE GENOMIC DNA]</scope>
    <source>
        <strain evidence="1 2">SCSIO 03032</strain>
    </source>
</reference>
<gene>
    <name evidence="1" type="ORF">CAG99_24520</name>
</gene>
<dbReference type="EMBL" id="CP021121">
    <property type="protein sequence ID" value="ARQ71569.1"/>
    <property type="molecule type" value="Genomic_DNA"/>
</dbReference>
<dbReference type="PANTHER" id="PTHR40053">
    <property type="entry name" value="SPORULATION-CONTROL PROTEIN SPO0M"/>
    <property type="match status" value="1"/>
</dbReference>
<organism evidence="1 2">
    <name type="scientific">Streptomyces marincola</name>
    <dbReference type="NCBI Taxonomy" id="2878388"/>
    <lineage>
        <taxon>Bacteria</taxon>
        <taxon>Bacillati</taxon>
        <taxon>Actinomycetota</taxon>
        <taxon>Actinomycetes</taxon>
        <taxon>Kitasatosporales</taxon>
        <taxon>Streptomycetaceae</taxon>
        <taxon>Streptomyces</taxon>
    </lineage>
</organism>
<proteinExistence type="predicted"/>
<evidence type="ECO:0000313" key="1">
    <source>
        <dbReference type="EMBL" id="ARQ71569.1"/>
    </source>
</evidence>
<dbReference type="Proteomes" id="UP000194218">
    <property type="component" value="Chromosome"/>
</dbReference>
<dbReference type="KEGG" id="smao:CAG99_24520"/>
<keyword evidence="2" id="KW-1185">Reference proteome</keyword>
<dbReference type="OrthoDB" id="3431481at2"/>
<dbReference type="Pfam" id="PF07070">
    <property type="entry name" value="Spo0M"/>
    <property type="match status" value="1"/>
</dbReference>
<dbReference type="AlphaFoldDB" id="A0A1W7D3S2"/>
<sequence>MVFKKLLGALGVGGPSVDTVLDGGVVVPGSALTGRVLVLGGSRDAEITEVRLGFVARVEIESEEGESDGTVVFHRQAVGGAFQLTEGQEVAIPFTLDVPWETPVNEVYGRSIGVTLGVRTELAVAGALDPGDLDPLVVQPLPVQQAVLDAFARIGCGFKSADLELGRIGGTGQTLPFYQEIELTPPDRYAGSIQEIELTFLASPGGVEIVLEADKRGGLLGGGGDVLNRHVVSHDDAGRADWADQVDGWVRQLAERRGFF</sequence>